<reference evidence="5" key="1">
    <citation type="submission" date="2020-09" db="EMBL/GenBank/DDBJ databases">
        <authorList>
            <person name="Yoon J.-W."/>
        </authorList>
    </citation>
    <scope>NUCLEOTIDE SEQUENCE</scope>
    <source>
        <strain evidence="5">KMU-158</strain>
    </source>
</reference>
<dbReference type="Pfam" id="PF03976">
    <property type="entry name" value="PPK2"/>
    <property type="match status" value="1"/>
</dbReference>
<evidence type="ECO:0000256" key="2">
    <source>
        <dbReference type="ARBA" id="ARBA00022679"/>
    </source>
</evidence>
<evidence type="ECO:0000313" key="5">
    <source>
        <dbReference type="EMBL" id="MBD2858013.1"/>
    </source>
</evidence>
<proteinExistence type="inferred from homology"/>
<dbReference type="InterPro" id="IPR022488">
    <property type="entry name" value="PPK2-related"/>
</dbReference>
<dbReference type="Proteomes" id="UP000610558">
    <property type="component" value="Unassembled WGS sequence"/>
</dbReference>
<dbReference type="InterPro" id="IPR027417">
    <property type="entry name" value="P-loop_NTPase"/>
</dbReference>
<comment type="caution">
    <text evidence="5">The sequence shown here is derived from an EMBL/GenBank/DDBJ whole genome shotgun (WGS) entry which is preliminary data.</text>
</comment>
<dbReference type="PANTHER" id="PTHR34383:SF3">
    <property type="entry name" value="POLYPHOSPHATE:AMP PHOSPHOTRANSFERASE"/>
    <property type="match status" value="1"/>
</dbReference>
<dbReference type="RefSeq" id="WP_190762369.1">
    <property type="nucleotide sequence ID" value="NZ_JACXLD010000001.1"/>
</dbReference>
<accession>A0A927BYP9</accession>
<dbReference type="EMBL" id="JACXLD010000001">
    <property type="protein sequence ID" value="MBD2858013.1"/>
    <property type="molecule type" value="Genomic_DNA"/>
</dbReference>
<evidence type="ECO:0000256" key="3">
    <source>
        <dbReference type="ARBA" id="ARBA00022777"/>
    </source>
</evidence>
<evidence type="ECO:0000313" key="6">
    <source>
        <dbReference type="Proteomes" id="UP000610558"/>
    </source>
</evidence>
<dbReference type="PANTHER" id="PTHR34383">
    <property type="entry name" value="POLYPHOSPHATE:AMP PHOSPHOTRANSFERASE-RELATED"/>
    <property type="match status" value="1"/>
</dbReference>
<dbReference type="AlphaFoldDB" id="A0A927BYP9"/>
<protein>
    <submittedName>
        <fullName evidence="5">UDP-galactose-lipid carrier transferase</fullName>
    </submittedName>
</protein>
<keyword evidence="6" id="KW-1185">Reference proteome</keyword>
<gene>
    <name evidence="5" type="ORF">IB286_03265</name>
</gene>
<dbReference type="InterPro" id="IPR016898">
    <property type="entry name" value="Polyphosphate_phosphotransfera"/>
</dbReference>
<dbReference type="PIRSF" id="PIRSF028756">
    <property type="entry name" value="PPK2_prd"/>
    <property type="match status" value="1"/>
</dbReference>
<dbReference type="GO" id="GO:0008976">
    <property type="term" value="F:polyphosphate kinase activity"/>
    <property type="evidence" value="ECO:0007669"/>
    <property type="project" value="InterPro"/>
</dbReference>
<evidence type="ECO:0000256" key="1">
    <source>
        <dbReference type="ARBA" id="ARBA00009924"/>
    </source>
</evidence>
<comment type="similarity">
    <text evidence="1">Belongs to the polyphosphate kinase 2 (PPK2) family. Class I subfamily.</text>
</comment>
<name>A0A927BYP9_9GAMM</name>
<sequence length="262" mass="30458">MSKNKTESQLVSVAKLEHPKLDEASYKAQLASLQLELMHYHFCLFRQQKRVVVVFEGPDAAGKGGAIRRAVRHLDPRGLRVHSIGPPNSIELQQHYLQRFWSRLPKNGQMAVFDRSWYGRVLVERVELGLKNWNQYYREISEFERMLVDDGIVVIKILLYIDKKEQRQRLRARLENVEKAWKIGPADLQSYGFHKEYEAAFDEMLNKTSLTVPWQVVAANDKRHARIAVLKAMINSWREALGEPQLGIMSPEFAEKAYRILS</sequence>
<feature type="domain" description="Polyphosphate kinase-2-related" evidence="4">
    <location>
        <begin position="21"/>
        <end position="236"/>
    </location>
</feature>
<organism evidence="5 6">
    <name type="scientific">Spongiibacter pelagi</name>
    <dbReference type="NCBI Taxonomy" id="2760804"/>
    <lineage>
        <taxon>Bacteria</taxon>
        <taxon>Pseudomonadati</taxon>
        <taxon>Pseudomonadota</taxon>
        <taxon>Gammaproteobacteria</taxon>
        <taxon>Cellvibrionales</taxon>
        <taxon>Spongiibacteraceae</taxon>
        <taxon>Spongiibacter</taxon>
    </lineage>
</organism>
<dbReference type="SUPFAM" id="SSF52540">
    <property type="entry name" value="P-loop containing nucleoside triphosphate hydrolases"/>
    <property type="match status" value="1"/>
</dbReference>
<dbReference type="Gene3D" id="3.40.50.300">
    <property type="entry name" value="P-loop containing nucleotide triphosphate hydrolases"/>
    <property type="match status" value="1"/>
</dbReference>
<keyword evidence="3" id="KW-0418">Kinase</keyword>
<keyword evidence="2 5" id="KW-0808">Transferase</keyword>
<evidence type="ECO:0000259" key="4">
    <source>
        <dbReference type="Pfam" id="PF03976"/>
    </source>
</evidence>